<dbReference type="Pfam" id="PF13637">
    <property type="entry name" value="Ank_4"/>
    <property type="match status" value="1"/>
</dbReference>
<dbReference type="SUPFAM" id="SSF48403">
    <property type="entry name" value="Ankyrin repeat"/>
    <property type="match status" value="1"/>
</dbReference>
<organism evidence="4 5">
    <name type="scientific">Phyllosticta citrichinensis</name>
    <dbReference type="NCBI Taxonomy" id="1130410"/>
    <lineage>
        <taxon>Eukaryota</taxon>
        <taxon>Fungi</taxon>
        <taxon>Dikarya</taxon>
        <taxon>Ascomycota</taxon>
        <taxon>Pezizomycotina</taxon>
        <taxon>Dothideomycetes</taxon>
        <taxon>Dothideomycetes incertae sedis</taxon>
        <taxon>Botryosphaeriales</taxon>
        <taxon>Phyllostictaceae</taxon>
        <taxon>Phyllosticta</taxon>
    </lineage>
</organism>
<dbReference type="Gene3D" id="1.25.40.20">
    <property type="entry name" value="Ankyrin repeat-containing domain"/>
    <property type="match status" value="1"/>
</dbReference>
<evidence type="ECO:0000256" key="3">
    <source>
        <dbReference type="PROSITE-ProRule" id="PRU00023"/>
    </source>
</evidence>
<dbReference type="PROSITE" id="PS50088">
    <property type="entry name" value="ANK_REPEAT"/>
    <property type="match status" value="1"/>
</dbReference>
<keyword evidence="2 3" id="KW-0040">ANK repeat</keyword>
<feature type="repeat" description="ANK" evidence="3">
    <location>
        <begin position="59"/>
        <end position="87"/>
    </location>
</feature>
<keyword evidence="1" id="KW-0677">Repeat</keyword>
<proteinExistence type="predicted"/>
<evidence type="ECO:0000313" key="5">
    <source>
        <dbReference type="Proteomes" id="UP001456524"/>
    </source>
</evidence>
<protein>
    <recommendedName>
        <fullName evidence="6">Ankyrin repeat protein</fullName>
    </recommendedName>
</protein>
<evidence type="ECO:0000256" key="1">
    <source>
        <dbReference type="ARBA" id="ARBA00022737"/>
    </source>
</evidence>
<sequence length="189" mass="20363">MQAQAPSEFRDQSGQQLETSTGVHILHQLVERGQSLDDVLCSMKQDGSLVIHIGGQDPVGRSPLRLAVEKGLAEATQSLITFGADANEYFPCPLLQVAIVGYGSRVHDPDRLGVIRALVGAQVDINAQNAGGWSALHMAVCMDLVEVVRELIELGGRDLSMDIVTDGGQSAMDLVKSVAMFNLLQDRRQ</sequence>
<name>A0ABR1XWG2_9PEZI</name>
<evidence type="ECO:0000313" key="4">
    <source>
        <dbReference type="EMBL" id="KAK8169766.1"/>
    </source>
</evidence>
<comment type="caution">
    <text evidence="4">The sequence shown here is derived from an EMBL/GenBank/DDBJ whole genome shotgun (WGS) entry which is preliminary data.</text>
</comment>
<keyword evidence="5" id="KW-1185">Reference proteome</keyword>
<dbReference type="Proteomes" id="UP001456524">
    <property type="component" value="Unassembled WGS sequence"/>
</dbReference>
<dbReference type="EMBL" id="JBBWUH010000004">
    <property type="protein sequence ID" value="KAK8169766.1"/>
    <property type="molecule type" value="Genomic_DNA"/>
</dbReference>
<dbReference type="PROSITE" id="PS50297">
    <property type="entry name" value="ANK_REP_REGION"/>
    <property type="match status" value="1"/>
</dbReference>
<dbReference type="SMART" id="SM00248">
    <property type="entry name" value="ANK"/>
    <property type="match status" value="2"/>
</dbReference>
<dbReference type="InterPro" id="IPR036770">
    <property type="entry name" value="Ankyrin_rpt-contain_sf"/>
</dbReference>
<gene>
    <name evidence="4" type="ORF">IWX90DRAFT_485671</name>
</gene>
<evidence type="ECO:0000256" key="2">
    <source>
        <dbReference type="ARBA" id="ARBA00023043"/>
    </source>
</evidence>
<reference evidence="4 5" key="1">
    <citation type="journal article" date="2022" name="G3 (Bethesda)">
        <title>Enemy or ally: a genomic approach to elucidate the lifestyle of Phyllosticta citrichinaensis.</title>
        <authorList>
            <person name="Buijs V.A."/>
            <person name="Groenewald J.Z."/>
            <person name="Haridas S."/>
            <person name="LaButti K.M."/>
            <person name="Lipzen A."/>
            <person name="Martin F.M."/>
            <person name="Barry K."/>
            <person name="Grigoriev I.V."/>
            <person name="Crous P.W."/>
            <person name="Seidl M.F."/>
        </authorList>
    </citation>
    <scope>NUCLEOTIDE SEQUENCE [LARGE SCALE GENOMIC DNA]</scope>
    <source>
        <strain evidence="4 5">CBS 129764</strain>
    </source>
</reference>
<dbReference type="PANTHER" id="PTHR24201:SF16">
    <property type="entry name" value="ANKYRIN-1-LIKE-RELATED"/>
    <property type="match status" value="1"/>
</dbReference>
<dbReference type="PANTHER" id="PTHR24201">
    <property type="entry name" value="ANK_REP_REGION DOMAIN-CONTAINING PROTEIN"/>
    <property type="match status" value="1"/>
</dbReference>
<dbReference type="InterPro" id="IPR050776">
    <property type="entry name" value="Ank_Repeat/CDKN_Inhibitor"/>
</dbReference>
<dbReference type="InterPro" id="IPR002110">
    <property type="entry name" value="Ankyrin_rpt"/>
</dbReference>
<evidence type="ECO:0008006" key="6">
    <source>
        <dbReference type="Google" id="ProtNLM"/>
    </source>
</evidence>
<accession>A0ABR1XWG2</accession>